<evidence type="ECO:0000256" key="6">
    <source>
        <dbReference type="ARBA" id="ARBA00022763"/>
    </source>
</evidence>
<dbReference type="GO" id="GO:0035861">
    <property type="term" value="C:site of double-strand break"/>
    <property type="evidence" value="ECO:0007669"/>
    <property type="project" value="TreeGrafter"/>
</dbReference>
<name>A0A067NCD6_BOTB1</name>
<evidence type="ECO:0000256" key="1">
    <source>
        <dbReference type="ARBA" id="ARBA00004123"/>
    </source>
</evidence>
<feature type="domain" description="RecF/RecN/SMC N-terminal" evidence="14">
    <location>
        <begin position="79"/>
        <end position="1077"/>
    </location>
</feature>
<dbReference type="SUPFAM" id="SSF52540">
    <property type="entry name" value="P-loop containing nucleoside triphosphate hydrolases"/>
    <property type="match status" value="1"/>
</dbReference>
<dbReference type="GO" id="GO:0030915">
    <property type="term" value="C:Smc5-Smc6 complex"/>
    <property type="evidence" value="ECO:0007669"/>
    <property type="project" value="TreeGrafter"/>
</dbReference>
<evidence type="ECO:0000256" key="7">
    <source>
        <dbReference type="ARBA" id="ARBA00022840"/>
    </source>
</evidence>
<protein>
    <recommendedName>
        <fullName evidence="14">RecF/RecN/SMC N-terminal domain-containing protein</fullName>
    </recommendedName>
</protein>
<keyword evidence="9" id="KW-0233">DNA recombination</keyword>
<dbReference type="GO" id="GO:0000724">
    <property type="term" value="P:double-strand break repair via homologous recombination"/>
    <property type="evidence" value="ECO:0007669"/>
    <property type="project" value="TreeGrafter"/>
</dbReference>
<keyword evidence="7" id="KW-0067">ATP-binding</keyword>
<evidence type="ECO:0000256" key="13">
    <source>
        <dbReference type="SAM" id="MobiDB-lite"/>
    </source>
</evidence>
<evidence type="ECO:0000256" key="10">
    <source>
        <dbReference type="ARBA" id="ARBA00023204"/>
    </source>
</evidence>
<dbReference type="PANTHER" id="PTHR19306">
    <property type="entry name" value="STRUCTURAL MAINTENANCE OF CHROMOSOMES 5,6 SMC5, SMC6"/>
    <property type="match status" value="1"/>
</dbReference>
<dbReference type="GO" id="GO:0005524">
    <property type="term" value="F:ATP binding"/>
    <property type="evidence" value="ECO:0007669"/>
    <property type="project" value="UniProtKB-KW"/>
</dbReference>
<dbReference type="Proteomes" id="UP000027195">
    <property type="component" value="Unassembled WGS sequence"/>
</dbReference>
<feature type="coiled-coil region" evidence="12">
    <location>
        <begin position="848"/>
        <end position="941"/>
    </location>
</feature>
<dbReference type="Gene3D" id="3.40.50.300">
    <property type="entry name" value="P-loop containing nucleotide triphosphate hydrolases"/>
    <property type="match status" value="2"/>
</dbReference>
<keyword evidence="4" id="KW-0158">Chromosome</keyword>
<dbReference type="OrthoDB" id="10072614at2759"/>
<dbReference type="HOGENOM" id="CLU_009063_0_0_1"/>
<evidence type="ECO:0000256" key="8">
    <source>
        <dbReference type="ARBA" id="ARBA00023054"/>
    </source>
</evidence>
<keyword evidence="11" id="KW-0539">Nucleus</keyword>
<dbReference type="GO" id="GO:0005634">
    <property type="term" value="C:nucleus"/>
    <property type="evidence" value="ECO:0007669"/>
    <property type="project" value="UniProtKB-SubCell"/>
</dbReference>
<keyword evidence="8 12" id="KW-0175">Coiled coil</keyword>
<evidence type="ECO:0000256" key="3">
    <source>
        <dbReference type="ARBA" id="ARBA00006793"/>
    </source>
</evidence>
<feature type="coiled-coil region" evidence="12">
    <location>
        <begin position="693"/>
        <end position="755"/>
    </location>
</feature>
<dbReference type="Pfam" id="PF02463">
    <property type="entry name" value="SMC_N"/>
    <property type="match status" value="1"/>
</dbReference>
<keyword evidence="10" id="KW-0234">DNA repair</keyword>
<feature type="region of interest" description="Disordered" evidence="13">
    <location>
        <begin position="1"/>
        <end position="46"/>
    </location>
</feature>
<comment type="subcellular location">
    <subcellularLocation>
        <location evidence="2">Chromosome</location>
    </subcellularLocation>
    <subcellularLocation>
        <location evidence="1">Nucleus</location>
    </subcellularLocation>
</comment>
<feature type="coiled-coil region" evidence="12">
    <location>
        <begin position="429"/>
        <end position="498"/>
    </location>
</feature>
<evidence type="ECO:0000256" key="5">
    <source>
        <dbReference type="ARBA" id="ARBA00022741"/>
    </source>
</evidence>
<keyword evidence="5" id="KW-0547">Nucleotide-binding</keyword>
<dbReference type="EMBL" id="KL198016">
    <property type="protein sequence ID" value="KDQ21431.1"/>
    <property type="molecule type" value="Genomic_DNA"/>
</dbReference>
<evidence type="ECO:0000256" key="12">
    <source>
        <dbReference type="SAM" id="Coils"/>
    </source>
</evidence>
<dbReference type="InterPro" id="IPR003395">
    <property type="entry name" value="RecF/RecN/SMC_N"/>
</dbReference>
<accession>A0A067NCD6</accession>
<dbReference type="PANTHER" id="PTHR19306:SF6">
    <property type="entry name" value="STRUCTURAL MAINTENANCE OF CHROMOSOMES PROTEIN 6"/>
    <property type="match status" value="1"/>
</dbReference>
<feature type="compositionally biased region" description="Acidic residues" evidence="13">
    <location>
        <begin position="28"/>
        <end position="37"/>
    </location>
</feature>
<evidence type="ECO:0000256" key="9">
    <source>
        <dbReference type="ARBA" id="ARBA00023172"/>
    </source>
</evidence>
<dbReference type="GO" id="GO:0003684">
    <property type="term" value="F:damaged DNA binding"/>
    <property type="evidence" value="ECO:0007669"/>
    <property type="project" value="TreeGrafter"/>
</dbReference>
<keyword evidence="6" id="KW-0227">DNA damage</keyword>
<evidence type="ECO:0000259" key="14">
    <source>
        <dbReference type="Pfam" id="PF02463"/>
    </source>
</evidence>
<proteinExistence type="inferred from homology"/>
<organism evidence="15 16">
    <name type="scientific">Botryobasidium botryosum (strain FD-172 SS1)</name>
    <dbReference type="NCBI Taxonomy" id="930990"/>
    <lineage>
        <taxon>Eukaryota</taxon>
        <taxon>Fungi</taxon>
        <taxon>Dikarya</taxon>
        <taxon>Basidiomycota</taxon>
        <taxon>Agaricomycotina</taxon>
        <taxon>Agaricomycetes</taxon>
        <taxon>Cantharellales</taxon>
        <taxon>Botryobasidiaceae</taxon>
        <taxon>Botryobasidium</taxon>
    </lineage>
</organism>
<evidence type="ECO:0000256" key="11">
    <source>
        <dbReference type="ARBA" id="ARBA00023242"/>
    </source>
</evidence>
<dbReference type="InterPro" id="IPR027417">
    <property type="entry name" value="P-loop_NTPase"/>
</dbReference>
<reference evidence="16" key="1">
    <citation type="journal article" date="2014" name="Proc. Natl. Acad. Sci. U.S.A.">
        <title>Extensive sampling of basidiomycete genomes demonstrates inadequacy of the white-rot/brown-rot paradigm for wood decay fungi.</title>
        <authorList>
            <person name="Riley R."/>
            <person name="Salamov A.A."/>
            <person name="Brown D.W."/>
            <person name="Nagy L.G."/>
            <person name="Floudas D."/>
            <person name="Held B.W."/>
            <person name="Levasseur A."/>
            <person name="Lombard V."/>
            <person name="Morin E."/>
            <person name="Otillar R."/>
            <person name="Lindquist E.A."/>
            <person name="Sun H."/>
            <person name="LaButti K.M."/>
            <person name="Schmutz J."/>
            <person name="Jabbour D."/>
            <person name="Luo H."/>
            <person name="Baker S.E."/>
            <person name="Pisabarro A.G."/>
            <person name="Walton J.D."/>
            <person name="Blanchette R.A."/>
            <person name="Henrissat B."/>
            <person name="Martin F."/>
            <person name="Cullen D."/>
            <person name="Hibbett D.S."/>
            <person name="Grigoriev I.V."/>
        </authorList>
    </citation>
    <scope>NUCLEOTIDE SEQUENCE [LARGE SCALE GENOMIC DNA]</scope>
    <source>
        <strain evidence="16">FD-172 SS1</strain>
    </source>
</reference>
<evidence type="ECO:0000313" key="15">
    <source>
        <dbReference type="EMBL" id="KDQ21431.1"/>
    </source>
</evidence>
<dbReference type="FunCoup" id="A0A067NCD6">
    <property type="interactions" value="538"/>
</dbReference>
<dbReference type="InParanoid" id="A0A067NCD6"/>
<evidence type="ECO:0000256" key="4">
    <source>
        <dbReference type="ARBA" id="ARBA00022454"/>
    </source>
</evidence>
<evidence type="ECO:0000256" key="2">
    <source>
        <dbReference type="ARBA" id="ARBA00004286"/>
    </source>
</evidence>
<dbReference type="GO" id="GO:0003697">
    <property type="term" value="F:single-stranded DNA binding"/>
    <property type="evidence" value="ECO:0007669"/>
    <property type="project" value="TreeGrafter"/>
</dbReference>
<dbReference type="STRING" id="930990.A0A067NCD6"/>
<evidence type="ECO:0000313" key="16">
    <source>
        <dbReference type="Proteomes" id="UP000027195"/>
    </source>
</evidence>
<comment type="similarity">
    <text evidence="3">Belongs to the SMC family. SMC6 subfamily.</text>
</comment>
<dbReference type="AlphaFoldDB" id="A0A067NCD6"/>
<keyword evidence="16" id="KW-1185">Reference proteome</keyword>
<gene>
    <name evidence="15" type="ORF">BOTBODRAFT_168698</name>
</gene>
<sequence length="1107" mass="124712">MVKRKPNTIHLDDGEGSSQAKRARRDDSDSDEVDEDQQTQQKDEDRIFEEQNEAAIRAAIQNKERSKGGVAEHGIILALELVNFMCHKLLSFKFGPQINFIIGHNGSGKSAVLSAISVALGGKATSTGRGSGLKSFIKEGESVAEVTIQIKNEGLEAYRPEIYGDIISITRRFNKEGSSSYKIKGTAGKVVSTKKEELSAITDHMGIQVDNPLNVLTQDTSRQFLSASAPSDKYNFFLKGTQLTQLSEEYETILANIRKTSQVLEQKQGIIPDLQKAYNEARTKFNEASKARDQQDKLDKTNEELAWAHVAVKKKEFEKAMEEVAKGARKIPKIKEALEIAENDVSAAEVLIMQIEADIAAIPAIDDLQNQKRIIGEEIRKRSNTLLEIRNEEAQFNSTMLTINNTIKSLQARIDEEAKKLQGDSQGKRDELNRKMEEIKFQIETNEARSQEMMGERARLTQAKLDAEAAVGRMEQDINRLKKTIADSENRINHLTNQKSNKLASFGNNVQRVIDIIQNESWFGERPVGPLGLYVDVKKRDWADLMRKAIGNSMSAYGITDPRDNAKLRNILNQTQNGGASIFTTGRDIFDYSRGEPPENILTVLRVLEITDEWVKRLLINQHRIERTCVTRTRREADEMATERPQYPVISADGFRVTRYADGGGSSNKFGSDISGNDVRQGLFSGPNIDGVIQQVRVERQDAEKEYLLAIQELQQQRQAIQKHGQDLQQYATQLKQLNAQIKDQRGRHQILQEEAQEEAPASIAALEDGKIDQENQKESLITQFRSVQTKKVTIEQEMVPLRAKAEALTRQINENRSEQMSIQDKLGPAVDQRGRAANTRDHWAAKLASETSNVEELEKIVTILEDEFKDWTAKAEEFCPRVPSPRDVDKLNRERSALEKALADCKRRHGATVDEVVAELAQTKAALEKAEKEFNGMKDLNLSLKSSLSWRMAKWHDFRRHIALRCKVQFTYHLSNRGYFGKVLFDHVAGTLNLKVQTDELAGGRSRDKDPKSLSGGEKSFSTICLLLSLWEAIGCPIRCLDEFDVFMDAVNRRISMKMMIDTAKSSDGRQFILITPLDISNIALGPEIRIHKMSDPERGQTSLSF</sequence>